<feature type="signal peptide" evidence="1">
    <location>
        <begin position="1"/>
        <end position="34"/>
    </location>
</feature>
<evidence type="ECO:0000313" key="4">
    <source>
        <dbReference type="Proteomes" id="UP000007882"/>
    </source>
</evidence>
<dbReference type="Gene3D" id="3.40.50.1110">
    <property type="entry name" value="SGNH hydrolase"/>
    <property type="match status" value="1"/>
</dbReference>
<dbReference type="KEGG" id="ams:AMIS_21880"/>
<dbReference type="Pfam" id="PF13472">
    <property type="entry name" value="Lipase_GDSL_2"/>
    <property type="match status" value="1"/>
</dbReference>
<dbReference type="InterPro" id="IPR036514">
    <property type="entry name" value="SGNH_hydro_sf"/>
</dbReference>
<dbReference type="PATRIC" id="fig|512565.3.peg.2185"/>
<proteinExistence type="predicted"/>
<protein>
    <submittedName>
        <fullName evidence="3">Putative GDSL-like lipase/acylhydrolase</fullName>
    </submittedName>
</protein>
<dbReference type="RefSeq" id="WP_014442303.1">
    <property type="nucleotide sequence ID" value="NC_017093.1"/>
</dbReference>
<evidence type="ECO:0000313" key="3">
    <source>
        <dbReference type="EMBL" id="BAL87408.1"/>
    </source>
</evidence>
<evidence type="ECO:0000256" key="1">
    <source>
        <dbReference type="SAM" id="SignalP"/>
    </source>
</evidence>
<dbReference type="AlphaFoldDB" id="I0H321"/>
<dbReference type="EMBL" id="AP012319">
    <property type="protein sequence ID" value="BAL87408.1"/>
    <property type="molecule type" value="Genomic_DNA"/>
</dbReference>
<dbReference type="eggNOG" id="COG2755">
    <property type="taxonomic scope" value="Bacteria"/>
</dbReference>
<keyword evidence="4" id="KW-1185">Reference proteome</keyword>
<dbReference type="STRING" id="512565.AMIS_21880"/>
<reference evidence="3 4" key="1">
    <citation type="submission" date="2012-02" db="EMBL/GenBank/DDBJ databases">
        <title>Complete genome sequence of Actinoplanes missouriensis 431 (= NBRC 102363).</title>
        <authorList>
            <person name="Ohnishi Y."/>
            <person name="Ishikawa J."/>
            <person name="Sekine M."/>
            <person name="Hosoyama A."/>
            <person name="Harada T."/>
            <person name="Narita H."/>
            <person name="Hata T."/>
            <person name="Konno Y."/>
            <person name="Tutikane K."/>
            <person name="Fujita N."/>
            <person name="Horinouchi S."/>
            <person name="Hayakawa M."/>
        </authorList>
    </citation>
    <scope>NUCLEOTIDE SEQUENCE [LARGE SCALE GENOMIC DNA]</scope>
    <source>
        <strain evidence="4">ATCC 14538 / DSM 43046 / CBS 188.64 / JCM 3121 / NBRC 102363 / NCIMB 12654 / NRRL B-3342 / UNCC 431</strain>
    </source>
</reference>
<feature type="chain" id="PRO_5003627608" evidence="1">
    <location>
        <begin position="35"/>
        <end position="449"/>
    </location>
</feature>
<dbReference type="Proteomes" id="UP000007882">
    <property type="component" value="Chromosome"/>
</dbReference>
<dbReference type="PANTHER" id="PTHR43784">
    <property type="entry name" value="GDSL-LIKE LIPASE/ACYLHYDROLASE, PUTATIVE (AFU_ORTHOLOGUE AFUA_2G00820)-RELATED"/>
    <property type="match status" value="1"/>
</dbReference>
<dbReference type="PANTHER" id="PTHR43784:SF2">
    <property type="entry name" value="GDSL-LIKE LIPASE_ACYLHYDROLASE, PUTATIVE (AFU_ORTHOLOGUE AFUA_2G00820)-RELATED"/>
    <property type="match status" value="1"/>
</dbReference>
<sequence>MVIHVLEVGSMRRLSTLLVAAVVTTAALTGPAGAGGGGAGGSGSAWVGTWGTAVTGPALPPQPATVFQDQTLRQIVRVSTAGSELRVRLSNEYGAAPLVVGEARVARRPAGATGSEIVPGTDRALSFGGRSSVSIPPGAPAVSDPVRLRVPALSDLVISIYLPGRTPASTVHGSAYQRNFVAAGNVTRAAALTGATETTSWHFLSGVSVAAPARSGAVVAFGDSITDGAITTVDANHRWPDLLARRLQADRSLRHLGVLNKGIGGNRILHDGNTLPDTSFAGIGPLFGDSALSRFDRDVAAQPGVRYVVVLLGINDIGQPGSTSPVSEAVTVEELIGGYRQMIARAHERGLLIYGATLTPFADTTIPGYYSAANEAKRQAVNRWIRSGGEWDAVIDFDRAVRDPAQPLRMLPAFDSGDHLHPNDAGMQAMAEAIPLRLFTRGVTAVRAS</sequence>
<keyword evidence="1" id="KW-0732">Signal</keyword>
<dbReference type="InterPro" id="IPR013830">
    <property type="entry name" value="SGNH_hydro"/>
</dbReference>
<gene>
    <name evidence="3" type="ordered locus">AMIS_21880</name>
</gene>
<evidence type="ECO:0000259" key="2">
    <source>
        <dbReference type="Pfam" id="PF13472"/>
    </source>
</evidence>
<keyword evidence="3" id="KW-0378">Hydrolase</keyword>
<accession>I0H321</accession>
<dbReference type="InterPro" id="IPR053140">
    <property type="entry name" value="GDSL_Rv0518-like"/>
</dbReference>
<dbReference type="GO" id="GO:0016787">
    <property type="term" value="F:hydrolase activity"/>
    <property type="evidence" value="ECO:0007669"/>
    <property type="project" value="UniProtKB-KW"/>
</dbReference>
<dbReference type="HOGENOM" id="CLU_029872_1_0_11"/>
<dbReference type="SUPFAM" id="SSF52266">
    <property type="entry name" value="SGNH hydrolase"/>
    <property type="match status" value="1"/>
</dbReference>
<dbReference type="CDD" id="cd01830">
    <property type="entry name" value="XynE_like"/>
    <property type="match status" value="1"/>
</dbReference>
<feature type="domain" description="SGNH hydrolase-type esterase" evidence="2">
    <location>
        <begin position="220"/>
        <end position="429"/>
    </location>
</feature>
<organism evidence="3 4">
    <name type="scientific">Actinoplanes missouriensis (strain ATCC 14538 / DSM 43046 / CBS 188.64 / JCM 3121 / NBRC 102363 / NCIMB 12654 / NRRL B-3342 / UNCC 431)</name>
    <dbReference type="NCBI Taxonomy" id="512565"/>
    <lineage>
        <taxon>Bacteria</taxon>
        <taxon>Bacillati</taxon>
        <taxon>Actinomycetota</taxon>
        <taxon>Actinomycetes</taxon>
        <taxon>Micromonosporales</taxon>
        <taxon>Micromonosporaceae</taxon>
        <taxon>Actinoplanes</taxon>
    </lineage>
</organism>
<name>I0H321_ACTM4</name>